<dbReference type="Gene3D" id="1.10.10.10">
    <property type="entry name" value="Winged helix-like DNA-binding domain superfamily/Winged helix DNA-binding domain"/>
    <property type="match status" value="1"/>
</dbReference>
<dbReference type="InterPro" id="IPR036390">
    <property type="entry name" value="WH_DNA-bd_sf"/>
</dbReference>
<proteinExistence type="predicted"/>
<gene>
    <name evidence="2" type="ORF">K6Y31_13405</name>
</gene>
<dbReference type="SUPFAM" id="SSF46785">
    <property type="entry name" value="Winged helix' DNA-binding domain"/>
    <property type="match status" value="1"/>
</dbReference>
<dbReference type="InterPro" id="IPR000835">
    <property type="entry name" value="HTH_MarR-typ"/>
</dbReference>
<dbReference type="PANTHER" id="PTHR33164:SF43">
    <property type="entry name" value="HTH-TYPE TRANSCRIPTIONAL REPRESSOR YETL"/>
    <property type="match status" value="1"/>
</dbReference>
<evidence type="ECO:0000313" key="3">
    <source>
        <dbReference type="Proteomes" id="UP001201273"/>
    </source>
</evidence>
<accession>A0ABS8WDM0</accession>
<protein>
    <submittedName>
        <fullName evidence="2">MarR family winged helix-turn-helix transcriptional regulator</fullName>
    </submittedName>
</protein>
<comment type="caution">
    <text evidence="2">The sequence shown here is derived from an EMBL/GenBank/DDBJ whole genome shotgun (WGS) entry which is preliminary data.</text>
</comment>
<dbReference type="SMART" id="SM00347">
    <property type="entry name" value="HTH_MARR"/>
    <property type="match status" value="1"/>
</dbReference>
<organism evidence="2 3">
    <name type="scientific">Motilimonas cestriensis</name>
    <dbReference type="NCBI Taxonomy" id="2742685"/>
    <lineage>
        <taxon>Bacteria</taxon>
        <taxon>Pseudomonadati</taxon>
        <taxon>Pseudomonadota</taxon>
        <taxon>Gammaproteobacteria</taxon>
        <taxon>Alteromonadales</taxon>
        <taxon>Alteromonadales genera incertae sedis</taxon>
        <taxon>Motilimonas</taxon>
    </lineage>
</organism>
<name>A0ABS8WDM0_9GAMM</name>
<reference evidence="2 3" key="1">
    <citation type="journal article" date="2022" name="Environ. Microbiol. Rep.">
        <title>Eco-phylogenetic analyses reveal divergent evolution of vitamin B12 metabolism in the marine bacterial family 'Psychromonadaceae'.</title>
        <authorList>
            <person name="Jin X."/>
            <person name="Yang Y."/>
            <person name="Cao H."/>
            <person name="Gao B."/>
            <person name="Zhao Z."/>
        </authorList>
    </citation>
    <scope>NUCLEOTIDE SEQUENCE [LARGE SCALE GENOMIC DNA]</scope>
    <source>
        <strain evidence="2 3">MKS20</strain>
    </source>
</reference>
<feature type="domain" description="HTH marR-type" evidence="1">
    <location>
        <begin position="8"/>
        <end position="142"/>
    </location>
</feature>
<dbReference type="InterPro" id="IPR039422">
    <property type="entry name" value="MarR/SlyA-like"/>
</dbReference>
<dbReference type="InterPro" id="IPR036388">
    <property type="entry name" value="WH-like_DNA-bd_sf"/>
</dbReference>
<dbReference type="PANTHER" id="PTHR33164">
    <property type="entry name" value="TRANSCRIPTIONAL REGULATOR, MARR FAMILY"/>
    <property type="match status" value="1"/>
</dbReference>
<dbReference type="EMBL" id="JAIMJA010000013">
    <property type="protein sequence ID" value="MCE2595803.1"/>
    <property type="molecule type" value="Genomic_DNA"/>
</dbReference>
<sequence length="152" mass="17579">MNLTEQKQLRIMIQLGIIQQLMTTRTHQLFKNFSINPSEFSLLSHFSHQPTRSWTISELANVMEMNQPGITKLVASLLDKSALHAEVDAQDKRKRHLTITKQGLNLCGEIMQKLQPDISACFADWQDQELDQLLATSEKMMRWLDDNRLKSN</sequence>
<evidence type="ECO:0000259" key="1">
    <source>
        <dbReference type="PROSITE" id="PS50995"/>
    </source>
</evidence>
<dbReference type="Proteomes" id="UP001201273">
    <property type="component" value="Unassembled WGS sequence"/>
</dbReference>
<evidence type="ECO:0000313" key="2">
    <source>
        <dbReference type="EMBL" id="MCE2595803.1"/>
    </source>
</evidence>
<dbReference type="PROSITE" id="PS50995">
    <property type="entry name" value="HTH_MARR_2"/>
    <property type="match status" value="1"/>
</dbReference>
<dbReference type="RefSeq" id="WP_233053467.1">
    <property type="nucleotide sequence ID" value="NZ_JAIMJA010000013.1"/>
</dbReference>
<keyword evidence="3" id="KW-1185">Reference proteome</keyword>